<name>A0A835AYY9_9POAL</name>
<comment type="caution">
    <text evidence="3">The sequence shown here is derived from an EMBL/GenBank/DDBJ whole genome shotgun (WGS) entry which is preliminary data.</text>
</comment>
<gene>
    <name evidence="3" type="ORF">HU200_052444</name>
</gene>
<dbReference type="Pfam" id="PF02458">
    <property type="entry name" value="Transferase"/>
    <property type="match status" value="1"/>
</dbReference>
<accession>A0A835AYY9</accession>
<evidence type="ECO:0000313" key="3">
    <source>
        <dbReference type="EMBL" id="KAF8668152.1"/>
    </source>
</evidence>
<dbReference type="PANTHER" id="PTHR31147:SF66">
    <property type="entry name" value="OS05G0315700 PROTEIN"/>
    <property type="match status" value="1"/>
</dbReference>
<dbReference type="Proteomes" id="UP000636709">
    <property type="component" value="Unassembled WGS sequence"/>
</dbReference>
<evidence type="ECO:0000313" key="4">
    <source>
        <dbReference type="Proteomes" id="UP000636709"/>
    </source>
</evidence>
<reference evidence="3" key="1">
    <citation type="submission" date="2020-07" db="EMBL/GenBank/DDBJ databases">
        <title>Genome sequence and genetic diversity analysis of an under-domesticated orphan crop, white fonio (Digitaria exilis).</title>
        <authorList>
            <person name="Bennetzen J.L."/>
            <person name="Chen S."/>
            <person name="Ma X."/>
            <person name="Wang X."/>
            <person name="Yssel A.E.J."/>
            <person name="Chaluvadi S.R."/>
            <person name="Johnson M."/>
            <person name="Gangashetty P."/>
            <person name="Hamidou F."/>
            <person name="Sanogo M.D."/>
            <person name="Zwaenepoel A."/>
            <person name="Wallace J."/>
            <person name="Van De Peer Y."/>
            <person name="Van Deynze A."/>
        </authorList>
    </citation>
    <scope>NUCLEOTIDE SEQUENCE</scope>
    <source>
        <tissue evidence="3">Leaves</tissue>
    </source>
</reference>
<dbReference type="Gene3D" id="3.30.559.10">
    <property type="entry name" value="Chloramphenicol acetyltransferase-like domain"/>
    <property type="match status" value="1"/>
</dbReference>
<dbReference type="EMBL" id="JACEFO010002284">
    <property type="protein sequence ID" value="KAF8668152.1"/>
    <property type="molecule type" value="Genomic_DNA"/>
</dbReference>
<dbReference type="OrthoDB" id="783018at2759"/>
<dbReference type="Gramene" id="Dexi8A01G0017210.1">
    <property type="protein sequence ID" value="Dexi8A01G0017210.1:cds"/>
    <property type="gene ID" value="Dexi8A01G0017210"/>
</dbReference>
<sequence>MACSSAAAKFTVRRRAAVLVTPASPTPHELKRLSDIDDQQSLRLQIPAILLYRRNESMAGKDPVKVIQDALANALVHYYPFAGRLREHDGRKLAVDCTAEGVLFIEADADVGIEHFGDAPLPPFQALRSSSLTSQALPPSLILLSCSSRRVESLGTYRRTN</sequence>
<keyword evidence="2" id="KW-0808">Transferase</keyword>
<keyword evidence="4" id="KW-1185">Reference proteome</keyword>
<organism evidence="3 4">
    <name type="scientific">Digitaria exilis</name>
    <dbReference type="NCBI Taxonomy" id="1010633"/>
    <lineage>
        <taxon>Eukaryota</taxon>
        <taxon>Viridiplantae</taxon>
        <taxon>Streptophyta</taxon>
        <taxon>Embryophyta</taxon>
        <taxon>Tracheophyta</taxon>
        <taxon>Spermatophyta</taxon>
        <taxon>Magnoliopsida</taxon>
        <taxon>Liliopsida</taxon>
        <taxon>Poales</taxon>
        <taxon>Poaceae</taxon>
        <taxon>PACMAD clade</taxon>
        <taxon>Panicoideae</taxon>
        <taxon>Panicodae</taxon>
        <taxon>Paniceae</taxon>
        <taxon>Anthephorinae</taxon>
        <taxon>Digitaria</taxon>
    </lineage>
</organism>
<comment type="similarity">
    <text evidence="1">Belongs to the plant acyltransferase family.</text>
</comment>
<dbReference type="InterPro" id="IPR050898">
    <property type="entry name" value="Plant_acyltransferase"/>
</dbReference>
<proteinExistence type="inferred from homology"/>
<dbReference type="PANTHER" id="PTHR31147">
    <property type="entry name" value="ACYL TRANSFERASE 4"/>
    <property type="match status" value="1"/>
</dbReference>
<evidence type="ECO:0000256" key="1">
    <source>
        <dbReference type="ARBA" id="ARBA00009861"/>
    </source>
</evidence>
<evidence type="ECO:0000256" key="2">
    <source>
        <dbReference type="ARBA" id="ARBA00022679"/>
    </source>
</evidence>
<dbReference type="InterPro" id="IPR023213">
    <property type="entry name" value="CAT-like_dom_sf"/>
</dbReference>
<protein>
    <submittedName>
        <fullName evidence="3">Uncharacterized protein</fullName>
    </submittedName>
</protein>
<dbReference type="AlphaFoldDB" id="A0A835AYY9"/>
<dbReference type="GO" id="GO:0016747">
    <property type="term" value="F:acyltransferase activity, transferring groups other than amino-acyl groups"/>
    <property type="evidence" value="ECO:0007669"/>
    <property type="project" value="UniProtKB-ARBA"/>
</dbReference>